<protein>
    <recommendedName>
        <fullName evidence="3">Nucleotide-diphospho-sugar transferase domain-containing protein</fullName>
    </recommendedName>
</protein>
<reference evidence="1 2" key="1">
    <citation type="submission" date="2018-08" db="EMBL/GenBank/DDBJ databases">
        <title>Chitinophagaceae sp. K23C18032701, a novel bacterium isolated from forest soil.</title>
        <authorList>
            <person name="Wang C."/>
        </authorList>
    </citation>
    <scope>NUCLEOTIDE SEQUENCE [LARGE SCALE GENOMIC DNA]</scope>
    <source>
        <strain evidence="1 2">K23C18032701</strain>
    </source>
</reference>
<gene>
    <name evidence="1" type="ORF">DXN05_05755</name>
</gene>
<proteinExistence type="predicted"/>
<dbReference type="OrthoDB" id="850028at2"/>
<name>A0A3E1NR96_9BACT</name>
<keyword evidence="2" id="KW-1185">Reference proteome</keyword>
<evidence type="ECO:0000313" key="1">
    <source>
        <dbReference type="EMBL" id="RFM30461.1"/>
    </source>
</evidence>
<evidence type="ECO:0008006" key="3">
    <source>
        <dbReference type="Google" id="ProtNLM"/>
    </source>
</evidence>
<dbReference type="AlphaFoldDB" id="A0A3E1NR96"/>
<dbReference type="Proteomes" id="UP000261284">
    <property type="component" value="Unassembled WGS sequence"/>
</dbReference>
<dbReference type="SUPFAM" id="SSF53448">
    <property type="entry name" value="Nucleotide-diphospho-sugar transferases"/>
    <property type="match status" value="1"/>
</dbReference>
<dbReference type="InterPro" id="IPR029044">
    <property type="entry name" value="Nucleotide-diphossugar_trans"/>
</dbReference>
<dbReference type="RefSeq" id="WP_116846216.1">
    <property type="nucleotide sequence ID" value="NZ_QTJU01000001.1"/>
</dbReference>
<organism evidence="1 2">
    <name type="scientific">Deminuibacter soli</name>
    <dbReference type="NCBI Taxonomy" id="2291815"/>
    <lineage>
        <taxon>Bacteria</taxon>
        <taxon>Pseudomonadati</taxon>
        <taxon>Bacteroidota</taxon>
        <taxon>Chitinophagia</taxon>
        <taxon>Chitinophagales</taxon>
        <taxon>Chitinophagaceae</taxon>
        <taxon>Deminuibacter</taxon>
    </lineage>
</organism>
<comment type="caution">
    <text evidence="1">The sequence shown here is derived from an EMBL/GenBank/DDBJ whole genome shotgun (WGS) entry which is preliminary data.</text>
</comment>
<sequence>MTKSLLYQAYGQAGIINECRYSLLRLLATYGNQPIPDVVVYTDQPEAFAAFKEKMPLHIQTITAAGITAWKGNIQFVHRVKIEIIKHCLQQRGGKVIYLDTDTYCLDTCEHLFNAIQPNQVLFHADEGRIDQPQNLHMRKWKQFLETNAIAALREPNALHTHMYNAGLIGLSAEHLPVVEAALTLTDALYPLFPRHTVEQFSFCYSFQQKGIAIKEAADQVFHYWDLKEFRDLLQRFFEKYTGNTVDALAAKSADILPAAIVTDKRLYNNRNTLQKLISNIGGKAWTIDRYTV</sequence>
<dbReference type="EMBL" id="QTJU01000001">
    <property type="protein sequence ID" value="RFM30461.1"/>
    <property type="molecule type" value="Genomic_DNA"/>
</dbReference>
<evidence type="ECO:0000313" key="2">
    <source>
        <dbReference type="Proteomes" id="UP000261284"/>
    </source>
</evidence>
<accession>A0A3E1NR96</accession>